<proteinExistence type="predicted"/>
<accession>A0AAD3SQR0</accession>
<evidence type="ECO:0000313" key="3">
    <source>
        <dbReference type="EMBL" id="GMH16295.1"/>
    </source>
</evidence>
<dbReference type="Pfam" id="PF02984">
    <property type="entry name" value="Cyclin_C"/>
    <property type="match status" value="1"/>
</dbReference>
<evidence type="ECO:0000259" key="2">
    <source>
        <dbReference type="Pfam" id="PF02984"/>
    </source>
</evidence>
<comment type="caution">
    <text evidence="3">The sequence shown here is derived from an EMBL/GenBank/DDBJ whole genome shotgun (WGS) entry which is preliminary data.</text>
</comment>
<evidence type="ECO:0000313" key="4">
    <source>
        <dbReference type="Proteomes" id="UP001279734"/>
    </source>
</evidence>
<dbReference type="AlphaFoldDB" id="A0AAD3SQR0"/>
<evidence type="ECO:0000256" key="1">
    <source>
        <dbReference type="SAM" id="MobiDB-lite"/>
    </source>
</evidence>
<dbReference type="EMBL" id="BSYO01000016">
    <property type="protein sequence ID" value="GMH16295.1"/>
    <property type="molecule type" value="Genomic_DNA"/>
</dbReference>
<feature type="domain" description="Cyclin C-terminal" evidence="2">
    <location>
        <begin position="2"/>
        <end position="74"/>
    </location>
</feature>
<reference evidence="3" key="1">
    <citation type="submission" date="2023-05" db="EMBL/GenBank/DDBJ databases">
        <title>Nepenthes gracilis genome sequencing.</title>
        <authorList>
            <person name="Fukushima K."/>
        </authorList>
    </citation>
    <scope>NUCLEOTIDE SEQUENCE</scope>
    <source>
        <strain evidence="3">SING2019-196</strain>
    </source>
</reference>
<gene>
    <name evidence="3" type="ORF">Nepgr_018136</name>
</gene>
<feature type="compositionally biased region" description="Low complexity" evidence="1">
    <location>
        <begin position="116"/>
        <end position="132"/>
    </location>
</feature>
<dbReference type="CDD" id="cd20544">
    <property type="entry name" value="CYCLIN_AtCycD-like_rpt2"/>
    <property type="match status" value="1"/>
</dbReference>
<dbReference type="InterPro" id="IPR004367">
    <property type="entry name" value="Cyclin_C-dom"/>
</dbReference>
<sequence>MEFLRRCEHLLLSVVADSRFVSYLPSVLAIATMMHVIDQVEPFNPLGCQKQLLGLPNISKGKVNECYQLIVETAGAAINREISGLKRRRYYGEIPRSPSGAIGAYFRCESPNDSLAVASSSSSVSSSPVPLLKKTRVHEQPMPLPSLSRPFVEDGNGSPR</sequence>
<protein>
    <recommendedName>
        <fullName evidence="2">Cyclin C-terminal domain-containing protein</fullName>
    </recommendedName>
</protein>
<dbReference type="Gene3D" id="1.10.472.10">
    <property type="entry name" value="Cyclin-like"/>
    <property type="match status" value="1"/>
</dbReference>
<dbReference type="Proteomes" id="UP001279734">
    <property type="component" value="Unassembled WGS sequence"/>
</dbReference>
<organism evidence="3 4">
    <name type="scientific">Nepenthes gracilis</name>
    <name type="common">Slender pitcher plant</name>
    <dbReference type="NCBI Taxonomy" id="150966"/>
    <lineage>
        <taxon>Eukaryota</taxon>
        <taxon>Viridiplantae</taxon>
        <taxon>Streptophyta</taxon>
        <taxon>Embryophyta</taxon>
        <taxon>Tracheophyta</taxon>
        <taxon>Spermatophyta</taxon>
        <taxon>Magnoliopsida</taxon>
        <taxon>eudicotyledons</taxon>
        <taxon>Gunneridae</taxon>
        <taxon>Pentapetalae</taxon>
        <taxon>Caryophyllales</taxon>
        <taxon>Nepenthaceae</taxon>
        <taxon>Nepenthes</taxon>
    </lineage>
</organism>
<name>A0AAD3SQR0_NEPGR</name>
<feature type="region of interest" description="Disordered" evidence="1">
    <location>
        <begin position="116"/>
        <end position="160"/>
    </location>
</feature>
<keyword evidence="4" id="KW-1185">Reference proteome</keyword>